<dbReference type="Proteomes" id="UP000483820">
    <property type="component" value="Chromosome V"/>
</dbReference>
<evidence type="ECO:0000313" key="4">
    <source>
        <dbReference type="EMBL" id="KAF1752967.1"/>
    </source>
</evidence>
<feature type="chain" id="PRO_5025637868" description="Receptor L-domain domain-containing protein" evidence="2">
    <location>
        <begin position="22"/>
        <end position="214"/>
    </location>
</feature>
<dbReference type="CTD" id="78776805"/>
<dbReference type="RefSeq" id="XP_053581983.1">
    <property type="nucleotide sequence ID" value="XM_053733070.1"/>
</dbReference>
<dbReference type="AlphaFoldDB" id="A0A6A5GCJ0"/>
<keyword evidence="1" id="KW-0472">Membrane</keyword>
<evidence type="ECO:0000256" key="2">
    <source>
        <dbReference type="SAM" id="SignalP"/>
    </source>
</evidence>
<dbReference type="KEGG" id="crq:GCK72_019522"/>
<name>A0A6A5GCJ0_CAERE</name>
<sequence>MLSGVLKILVLFFSIFIISDAKNVCTGESLSAFNMLDVKNLTEMAKKPHCTHIVGDIIIQNLVDVELPVQIYKRIRVVFGSIIIVNNTNIVPPIFFQSLRVVNASLLPAITILGNKNVMMHVGNYFKKAVTQNKEKLMFAVLLNSNQILDTSQYNVWYLAGYPNSKFLMDSLLQVKVCGENFYKPIAGILGFLFVALTLGFSTVAFYDRPNLKI</sequence>
<dbReference type="Gene3D" id="3.80.20.20">
    <property type="entry name" value="Receptor L-domain"/>
    <property type="match status" value="1"/>
</dbReference>
<dbReference type="Pfam" id="PF01030">
    <property type="entry name" value="Recep_L_domain"/>
    <property type="match status" value="1"/>
</dbReference>
<organism evidence="4 5">
    <name type="scientific">Caenorhabditis remanei</name>
    <name type="common">Caenorhabditis vulgaris</name>
    <dbReference type="NCBI Taxonomy" id="31234"/>
    <lineage>
        <taxon>Eukaryota</taxon>
        <taxon>Metazoa</taxon>
        <taxon>Ecdysozoa</taxon>
        <taxon>Nematoda</taxon>
        <taxon>Chromadorea</taxon>
        <taxon>Rhabditida</taxon>
        <taxon>Rhabditina</taxon>
        <taxon>Rhabditomorpha</taxon>
        <taxon>Rhabditoidea</taxon>
        <taxon>Rhabditidae</taxon>
        <taxon>Peloderinae</taxon>
        <taxon>Caenorhabditis</taxon>
    </lineage>
</organism>
<evidence type="ECO:0000259" key="3">
    <source>
        <dbReference type="Pfam" id="PF01030"/>
    </source>
</evidence>
<evidence type="ECO:0000256" key="1">
    <source>
        <dbReference type="SAM" id="Phobius"/>
    </source>
</evidence>
<feature type="transmembrane region" description="Helical" evidence="1">
    <location>
        <begin position="186"/>
        <end position="207"/>
    </location>
</feature>
<gene>
    <name evidence="4" type="ORF">GCK72_019522</name>
</gene>
<proteinExistence type="predicted"/>
<dbReference type="EMBL" id="WUAV01000005">
    <property type="protein sequence ID" value="KAF1752967.1"/>
    <property type="molecule type" value="Genomic_DNA"/>
</dbReference>
<comment type="caution">
    <text evidence="4">The sequence shown here is derived from an EMBL/GenBank/DDBJ whole genome shotgun (WGS) entry which is preliminary data.</text>
</comment>
<feature type="signal peptide" evidence="2">
    <location>
        <begin position="1"/>
        <end position="21"/>
    </location>
</feature>
<feature type="domain" description="Receptor L-domain" evidence="3">
    <location>
        <begin position="49"/>
        <end position="149"/>
    </location>
</feature>
<evidence type="ECO:0000313" key="5">
    <source>
        <dbReference type="Proteomes" id="UP000483820"/>
    </source>
</evidence>
<keyword evidence="2" id="KW-0732">Signal</keyword>
<keyword evidence="1" id="KW-1133">Transmembrane helix</keyword>
<dbReference type="InterPro" id="IPR000494">
    <property type="entry name" value="Rcpt_L-dom"/>
</dbReference>
<dbReference type="SUPFAM" id="SSF52058">
    <property type="entry name" value="L domain-like"/>
    <property type="match status" value="1"/>
</dbReference>
<accession>A0A6A5GCJ0</accession>
<keyword evidence="1" id="KW-0812">Transmembrane</keyword>
<protein>
    <recommendedName>
        <fullName evidence="3">Receptor L-domain domain-containing protein</fullName>
    </recommendedName>
</protein>
<reference evidence="4 5" key="1">
    <citation type="submission" date="2019-12" db="EMBL/GenBank/DDBJ databases">
        <title>Chromosome-level assembly of the Caenorhabditis remanei genome.</title>
        <authorList>
            <person name="Teterina A.A."/>
            <person name="Willis J.H."/>
            <person name="Phillips P.C."/>
        </authorList>
    </citation>
    <scope>NUCLEOTIDE SEQUENCE [LARGE SCALE GENOMIC DNA]</scope>
    <source>
        <strain evidence="4 5">PX506</strain>
        <tissue evidence="4">Whole organism</tissue>
    </source>
</reference>
<dbReference type="GeneID" id="78776805"/>
<dbReference type="InterPro" id="IPR036941">
    <property type="entry name" value="Rcpt_L-dom_sf"/>
</dbReference>